<protein>
    <recommendedName>
        <fullName evidence="5">Shootin-1</fullName>
    </recommendedName>
</protein>
<feature type="compositionally biased region" description="Polar residues" evidence="2">
    <location>
        <begin position="342"/>
        <end position="352"/>
    </location>
</feature>
<dbReference type="EMBL" id="JALNTZ010000005">
    <property type="protein sequence ID" value="KAJ3650569.1"/>
    <property type="molecule type" value="Genomic_DNA"/>
</dbReference>
<proteinExistence type="predicted"/>
<evidence type="ECO:0000313" key="3">
    <source>
        <dbReference type="EMBL" id="KAJ3650569.1"/>
    </source>
</evidence>
<feature type="compositionally biased region" description="Polar residues" evidence="2">
    <location>
        <begin position="307"/>
        <end position="320"/>
    </location>
</feature>
<feature type="compositionally biased region" description="Pro residues" evidence="2">
    <location>
        <begin position="246"/>
        <end position="260"/>
    </location>
</feature>
<feature type="compositionally biased region" description="Basic and acidic residues" evidence="2">
    <location>
        <begin position="292"/>
        <end position="305"/>
    </location>
</feature>
<dbReference type="Proteomes" id="UP001168821">
    <property type="component" value="Unassembled WGS sequence"/>
</dbReference>
<accession>A0AA38I844</accession>
<keyword evidence="4" id="KW-1185">Reference proteome</keyword>
<gene>
    <name evidence="3" type="ORF">Zmor_016659</name>
</gene>
<feature type="coiled-coil region" evidence="1">
    <location>
        <begin position="205"/>
        <end position="232"/>
    </location>
</feature>
<organism evidence="3 4">
    <name type="scientific">Zophobas morio</name>
    <dbReference type="NCBI Taxonomy" id="2755281"/>
    <lineage>
        <taxon>Eukaryota</taxon>
        <taxon>Metazoa</taxon>
        <taxon>Ecdysozoa</taxon>
        <taxon>Arthropoda</taxon>
        <taxon>Hexapoda</taxon>
        <taxon>Insecta</taxon>
        <taxon>Pterygota</taxon>
        <taxon>Neoptera</taxon>
        <taxon>Endopterygota</taxon>
        <taxon>Coleoptera</taxon>
        <taxon>Polyphaga</taxon>
        <taxon>Cucujiformia</taxon>
        <taxon>Tenebrionidae</taxon>
        <taxon>Zophobas</taxon>
    </lineage>
</organism>
<sequence length="358" mass="40051">MGILSVFFRPTIKEGIQVTPAVEALEKPFEDVPPDFCIIDVQEPEQEGINDNDNHLQSETLLLASSNSEHQNQTENSSTNNDDHLQSEILSLSSTSSEHQNQTENYSTNNDNHLLYEVLSLASTSSEHGNQTENTSTDVKQLAQEFQNMKKELQHLHDLKKDVEHMKEQVTQNQNSLSVEQAHSLRSETWSLGSVSRCSDCENQLEVSSSRMEQVYEEIHKLKEEIRVLKQNQGSSLGSVTTSGVAPPPPPPLPPPPPSPNITIIITKSVDKTKNRKTTEENQRPLTLEELLNQKEKLRKTEPVPRHQTSNGSNDCNQHGVSLEELQKVVLKPAGRRRLKSESNATSSTSALKDNPLF</sequence>
<reference evidence="3" key="1">
    <citation type="journal article" date="2023" name="G3 (Bethesda)">
        <title>Whole genome assemblies of Zophobas morio and Tenebrio molitor.</title>
        <authorList>
            <person name="Kaur S."/>
            <person name="Stinson S.A."/>
            <person name="diCenzo G.C."/>
        </authorList>
    </citation>
    <scope>NUCLEOTIDE SEQUENCE</scope>
    <source>
        <strain evidence="3">QUZm001</strain>
    </source>
</reference>
<evidence type="ECO:0008006" key="5">
    <source>
        <dbReference type="Google" id="ProtNLM"/>
    </source>
</evidence>
<feature type="compositionally biased region" description="Basic and acidic residues" evidence="2">
    <location>
        <begin position="269"/>
        <end position="283"/>
    </location>
</feature>
<dbReference type="AlphaFoldDB" id="A0AA38I844"/>
<evidence type="ECO:0000313" key="4">
    <source>
        <dbReference type="Proteomes" id="UP001168821"/>
    </source>
</evidence>
<name>A0AA38I844_9CUCU</name>
<evidence type="ECO:0000256" key="2">
    <source>
        <dbReference type="SAM" id="MobiDB-lite"/>
    </source>
</evidence>
<feature type="coiled-coil region" evidence="1">
    <location>
        <begin position="132"/>
        <end position="176"/>
    </location>
</feature>
<keyword evidence="1" id="KW-0175">Coiled coil</keyword>
<feature type="compositionally biased region" description="Low complexity" evidence="2">
    <location>
        <begin position="234"/>
        <end position="245"/>
    </location>
</feature>
<comment type="caution">
    <text evidence="3">The sequence shown here is derived from an EMBL/GenBank/DDBJ whole genome shotgun (WGS) entry which is preliminary data.</text>
</comment>
<evidence type="ECO:0000256" key="1">
    <source>
        <dbReference type="SAM" id="Coils"/>
    </source>
</evidence>
<feature type="region of interest" description="Disordered" evidence="2">
    <location>
        <begin position="234"/>
        <end position="358"/>
    </location>
</feature>